<feature type="signal peptide" evidence="4">
    <location>
        <begin position="1"/>
        <end position="24"/>
    </location>
</feature>
<keyword evidence="6" id="KW-1185">Reference proteome</keyword>
<accession>A0A2P8ERX0</accession>
<dbReference type="PROSITE" id="PS50297">
    <property type="entry name" value="ANK_REP_REGION"/>
    <property type="match status" value="1"/>
</dbReference>
<dbReference type="InterPro" id="IPR002110">
    <property type="entry name" value="Ankyrin_rpt"/>
</dbReference>
<feature type="repeat" description="ANK" evidence="3">
    <location>
        <begin position="109"/>
        <end position="141"/>
    </location>
</feature>
<proteinExistence type="predicted"/>
<evidence type="ECO:0000256" key="4">
    <source>
        <dbReference type="SAM" id="SignalP"/>
    </source>
</evidence>
<evidence type="ECO:0000256" key="3">
    <source>
        <dbReference type="PROSITE-ProRule" id="PRU00023"/>
    </source>
</evidence>
<reference evidence="5 6" key="1">
    <citation type="submission" date="2018-03" db="EMBL/GenBank/DDBJ databases">
        <title>Genomic Encyclopedia of Archaeal and Bacterial Type Strains, Phase II (KMG-II): from individual species to whole genera.</title>
        <authorList>
            <person name="Goeker M."/>
        </authorList>
    </citation>
    <scope>NUCLEOTIDE SEQUENCE [LARGE SCALE GENOMIC DNA]</scope>
    <source>
        <strain evidence="5 6">DSM 17586</strain>
    </source>
</reference>
<dbReference type="Gene3D" id="1.25.40.20">
    <property type="entry name" value="Ankyrin repeat-containing domain"/>
    <property type="match status" value="1"/>
</dbReference>
<dbReference type="Proteomes" id="UP000242133">
    <property type="component" value="Unassembled WGS sequence"/>
</dbReference>
<evidence type="ECO:0000256" key="2">
    <source>
        <dbReference type="ARBA" id="ARBA00023043"/>
    </source>
</evidence>
<evidence type="ECO:0000313" key="6">
    <source>
        <dbReference type="Proteomes" id="UP000242133"/>
    </source>
</evidence>
<evidence type="ECO:0000256" key="1">
    <source>
        <dbReference type="ARBA" id="ARBA00022737"/>
    </source>
</evidence>
<gene>
    <name evidence="5" type="ORF">CLV44_11966</name>
</gene>
<dbReference type="Pfam" id="PF12796">
    <property type="entry name" value="Ank_2"/>
    <property type="match status" value="1"/>
</dbReference>
<feature type="chain" id="PRO_5015143813" evidence="4">
    <location>
        <begin position="25"/>
        <end position="210"/>
    </location>
</feature>
<organism evidence="5 6">
    <name type="scientific">Marinobacterium halophilum</name>
    <dbReference type="NCBI Taxonomy" id="267374"/>
    <lineage>
        <taxon>Bacteria</taxon>
        <taxon>Pseudomonadati</taxon>
        <taxon>Pseudomonadota</taxon>
        <taxon>Gammaproteobacteria</taxon>
        <taxon>Oceanospirillales</taxon>
        <taxon>Oceanospirillaceae</taxon>
        <taxon>Marinobacterium</taxon>
    </lineage>
</organism>
<comment type="caution">
    <text evidence="5">The sequence shown here is derived from an EMBL/GenBank/DDBJ whole genome shotgun (WGS) entry which is preliminary data.</text>
</comment>
<protein>
    <submittedName>
        <fullName evidence="5">Ankyrin repeat protein</fullName>
    </submittedName>
</protein>
<keyword evidence="2 3" id="KW-0040">ANK repeat</keyword>
<keyword evidence="4" id="KW-0732">Signal</keyword>
<name>A0A2P8ERX0_9GAMM</name>
<dbReference type="SUPFAM" id="SSF48403">
    <property type="entry name" value="Ankyrin repeat"/>
    <property type="match status" value="1"/>
</dbReference>
<dbReference type="InterPro" id="IPR036770">
    <property type="entry name" value="Ankyrin_rpt-contain_sf"/>
</dbReference>
<dbReference type="InterPro" id="IPR050776">
    <property type="entry name" value="Ank_Repeat/CDKN_Inhibitor"/>
</dbReference>
<dbReference type="PANTHER" id="PTHR24201">
    <property type="entry name" value="ANK_REP_REGION DOMAIN-CONTAINING PROTEIN"/>
    <property type="match status" value="1"/>
</dbReference>
<dbReference type="EMBL" id="PYGI01000019">
    <property type="protein sequence ID" value="PSL12231.1"/>
    <property type="molecule type" value="Genomic_DNA"/>
</dbReference>
<dbReference type="PROSITE" id="PS50088">
    <property type="entry name" value="ANK_REPEAT"/>
    <property type="match status" value="1"/>
</dbReference>
<dbReference type="OrthoDB" id="6020170at2"/>
<keyword evidence="1" id="KW-0677">Repeat</keyword>
<dbReference type="RefSeq" id="WP_106592629.1">
    <property type="nucleotide sequence ID" value="NZ_PYGI01000019.1"/>
</dbReference>
<sequence length="210" mass="23396">MNNYIKSALLVSALLTSVSTLLCGAERETKKNEQTHQAVLQALPPLSKALAYKDWDTFRQLLAAGEDPNVINPITGMSPMFELLSTDCAAHMLEAMIEQGAQIHQPAEDGTWPIHRAATQKSPECLQVLVKAGASLEQTDASGSTPVFYAVKYNSPNMVKYLRTQDVDVMHTNDRGMDIFKLALFYMVVYDYRETVDEVREILEQEMGGH</sequence>
<dbReference type="AlphaFoldDB" id="A0A2P8ERX0"/>
<dbReference type="SMART" id="SM00248">
    <property type="entry name" value="ANK"/>
    <property type="match status" value="4"/>
</dbReference>
<evidence type="ECO:0000313" key="5">
    <source>
        <dbReference type="EMBL" id="PSL12231.1"/>
    </source>
</evidence>